<gene>
    <name evidence="4" type="ORF">MCHLO_05920</name>
</gene>
<dbReference type="InterPro" id="IPR036875">
    <property type="entry name" value="Znf_CCHC_sf"/>
</dbReference>
<keyword evidence="2" id="KW-0175">Coiled coil</keyword>
<evidence type="ECO:0000313" key="4">
    <source>
        <dbReference type="EMBL" id="GAT48526.1"/>
    </source>
</evidence>
<dbReference type="Proteomes" id="UP000815677">
    <property type="component" value="Unassembled WGS sequence"/>
</dbReference>
<evidence type="ECO:0000256" key="2">
    <source>
        <dbReference type="SAM" id="Coils"/>
    </source>
</evidence>
<keyword evidence="5" id="KW-1185">Reference proteome</keyword>
<accession>A0ABQ0LBV0</accession>
<feature type="compositionally biased region" description="Polar residues" evidence="3">
    <location>
        <begin position="592"/>
        <end position="617"/>
    </location>
</feature>
<evidence type="ECO:0000313" key="5">
    <source>
        <dbReference type="Proteomes" id="UP000815677"/>
    </source>
</evidence>
<evidence type="ECO:0000256" key="3">
    <source>
        <dbReference type="SAM" id="MobiDB-lite"/>
    </source>
</evidence>
<protein>
    <recommendedName>
        <fullName evidence="6">CCHC-type domain-containing protein</fullName>
    </recommendedName>
</protein>
<feature type="region of interest" description="Disordered" evidence="3">
    <location>
        <begin position="1"/>
        <end position="23"/>
    </location>
</feature>
<proteinExistence type="predicted"/>
<feature type="region of interest" description="Disordered" evidence="3">
    <location>
        <begin position="581"/>
        <end position="617"/>
    </location>
</feature>
<dbReference type="SUPFAM" id="SSF57756">
    <property type="entry name" value="Retrovirus zinc finger-like domains"/>
    <property type="match status" value="1"/>
</dbReference>
<dbReference type="EMBL" id="DF844638">
    <property type="protein sequence ID" value="GAT48526.1"/>
    <property type="molecule type" value="Genomic_DNA"/>
</dbReference>
<evidence type="ECO:0008006" key="6">
    <source>
        <dbReference type="Google" id="ProtNLM"/>
    </source>
</evidence>
<reference evidence="4" key="1">
    <citation type="submission" date="2014-09" db="EMBL/GenBank/DDBJ databases">
        <title>Genome sequence of the luminous mushroom Mycena chlorophos for searching fungal bioluminescence genes.</title>
        <authorList>
            <person name="Tanaka Y."/>
            <person name="Kasuga D."/>
            <person name="Oba Y."/>
            <person name="Hase S."/>
            <person name="Sato K."/>
            <person name="Oba Y."/>
            <person name="Sakakibara Y."/>
        </authorList>
    </citation>
    <scope>NUCLEOTIDE SEQUENCE</scope>
</reference>
<evidence type="ECO:0000256" key="1">
    <source>
        <dbReference type="ARBA" id="ARBA00022664"/>
    </source>
</evidence>
<organism evidence="4 5">
    <name type="scientific">Mycena chlorophos</name>
    <name type="common">Agaric fungus</name>
    <name type="synonym">Agaricus chlorophos</name>
    <dbReference type="NCBI Taxonomy" id="658473"/>
    <lineage>
        <taxon>Eukaryota</taxon>
        <taxon>Fungi</taxon>
        <taxon>Dikarya</taxon>
        <taxon>Basidiomycota</taxon>
        <taxon>Agaricomycotina</taxon>
        <taxon>Agaricomycetes</taxon>
        <taxon>Agaricomycetidae</taxon>
        <taxon>Agaricales</taxon>
        <taxon>Marasmiineae</taxon>
        <taxon>Mycenaceae</taxon>
        <taxon>Mycena</taxon>
    </lineage>
</organism>
<feature type="compositionally biased region" description="Polar residues" evidence="3">
    <location>
        <begin position="9"/>
        <end position="20"/>
    </location>
</feature>
<feature type="coiled-coil region" evidence="2">
    <location>
        <begin position="150"/>
        <end position="177"/>
    </location>
</feature>
<name>A0ABQ0LBV0_MYCCL</name>
<sequence>MTTVRDKTTAGTTPKAQQKTRAAHNTYDGLSRQELYDLAPTASPIDKAENNWKDATTNSLCDGLHAKGRFLTDHSRDTIPGLAQLSMALLRIAVSLDGKSAPQAWAVRAVARLLETREYDEATATAMNTRKILALLVSETDDDEEGGTTAQRTREAAEVLTRTVDEQRDELARVVERVKEGLETVLSRTDQFDPQPTQATTTTTTATYATAAATSTLSNNNSNPMPRPKTRSQIEALARARERECRIRIENATISGLEAKEVLAKASLAAERTAELEGVTLPTNVKFIAAKQVDNNTTILMMSTPEGARWIKSRIETVIEGLGANAQYRPQLHRVVAEFVPKTFDPDNQAHLRKYEDDNNIVAGTLQSARFLKPKERHAPTQRVAHVVLAFGELEPANRFLAHGAYIEGKRVRGRKYLPDPLRCLRCQKFGHVVANCNNETDVCARCGKEHRTSMCDAAEIERACANCARGNDQDFVGHGAADRHCPAFQKALAALLGRSPDAKYTYFPDPADVSTWIEEGKEAVDDAGGEPEWQTVTRLRSQRAGPSWSVAEHIQRTMSGPKRPATGANTTQLRQTSLRETFTAAPHASPARTSSDMVLGTPTSSQAAAQTPDANL</sequence>
<keyword evidence="1" id="KW-0507">mRNA processing</keyword>